<feature type="domain" description="Peptidase S8/S53" evidence="8">
    <location>
        <begin position="139"/>
        <end position="418"/>
    </location>
</feature>
<dbReference type="InterPro" id="IPR036852">
    <property type="entry name" value="Peptidase_S8/S53_dom_sf"/>
</dbReference>
<evidence type="ECO:0000256" key="3">
    <source>
        <dbReference type="ARBA" id="ARBA00022801"/>
    </source>
</evidence>
<organism evidence="9 10">
    <name type="scientific">Camelliibacillus cellulosilyticus</name>
    <dbReference type="NCBI Taxonomy" id="2174486"/>
    <lineage>
        <taxon>Bacteria</taxon>
        <taxon>Bacillati</taxon>
        <taxon>Bacillota</taxon>
        <taxon>Bacilli</taxon>
        <taxon>Bacillales</taxon>
        <taxon>Sporolactobacillaceae</taxon>
        <taxon>Camelliibacillus</taxon>
    </lineage>
</organism>
<feature type="active site" description="Charge relay system" evidence="5">
    <location>
        <position position="372"/>
    </location>
</feature>
<dbReference type="InterPro" id="IPR000209">
    <property type="entry name" value="Peptidase_S8/S53_dom"/>
</dbReference>
<evidence type="ECO:0000256" key="6">
    <source>
        <dbReference type="RuleBase" id="RU003355"/>
    </source>
</evidence>
<sequence>MFDYSIVQLARRKAQQLDREMRRNLVRLYHPFRKVPCFLHRPLDALTKRLKKLPVIVEFERDVYIAGLSEVKAIKAKIRHTYPRVACCSAKLSIKAIENLLENGSHIKKIHFDRKINALLDVASPSLNVPPLNKTGLTGKGVTVAVVDTGIYDHPDLNGRIIGFKDFVKNKTDPYDDNGHGTHCAGDIAGDGTASGGKYKGAAPEANLIGVKVLNQLGSGSLSTVMAGVDWCIKNKSEYGIDVISMSLGSDATQSAADDPMVKVVEKAWDSGIVVCVAAGNSGPEAKTIGSPGTSPKVITVGAMDDQNTPDRSDDKVADFSSRGPTIDGVTKPDVLTPGVNIISLRSPGSMLDKTMKKNRVDEDYFSLSGTSMATPICAGVTALILQNNPNLSPDEVKVRLISGAEDWGLDPNTQGYGYVDAMRSID</sequence>
<feature type="active site" description="Charge relay system" evidence="5">
    <location>
        <position position="180"/>
    </location>
</feature>
<dbReference type="PROSITE" id="PS51892">
    <property type="entry name" value="SUBTILASE"/>
    <property type="match status" value="1"/>
</dbReference>
<dbReference type="InterPro" id="IPR022398">
    <property type="entry name" value="Peptidase_S8_His-AS"/>
</dbReference>
<gene>
    <name evidence="9" type="ORF">ACFO4N_12020</name>
</gene>
<evidence type="ECO:0000256" key="7">
    <source>
        <dbReference type="SAM" id="MobiDB-lite"/>
    </source>
</evidence>
<name>A0ABV9GMI0_9BACL</name>
<dbReference type="PROSITE" id="PS00136">
    <property type="entry name" value="SUBTILASE_ASP"/>
    <property type="match status" value="1"/>
</dbReference>
<accession>A0ABV9GMI0</accession>
<keyword evidence="3 5" id="KW-0378">Hydrolase</keyword>
<dbReference type="InterPro" id="IPR023827">
    <property type="entry name" value="Peptidase_S8_Asp-AS"/>
</dbReference>
<dbReference type="Pfam" id="PF00082">
    <property type="entry name" value="Peptidase_S8"/>
    <property type="match status" value="1"/>
</dbReference>
<evidence type="ECO:0000256" key="4">
    <source>
        <dbReference type="ARBA" id="ARBA00022825"/>
    </source>
</evidence>
<keyword evidence="2 5" id="KW-0645">Protease</keyword>
<feature type="active site" description="Charge relay system" evidence="5">
    <location>
        <position position="148"/>
    </location>
</feature>
<dbReference type="PANTHER" id="PTHR43806">
    <property type="entry name" value="PEPTIDASE S8"/>
    <property type="match status" value="1"/>
</dbReference>
<evidence type="ECO:0000313" key="10">
    <source>
        <dbReference type="Proteomes" id="UP001596022"/>
    </source>
</evidence>
<evidence type="ECO:0000256" key="2">
    <source>
        <dbReference type="ARBA" id="ARBA00022670"/>
    </source>
</evidence>
<dbReference type="PROSITE" id="PS00138">
    <property type="entry name" value="SUBTILASE_SER"/>
    <property type="match status" value="1"/>
</dbReference>
<evidence type="ECO:0000259" key="8">
    <source>
        <dbReference type="Pfam" id="PF00082"/>
    </source>
</evidence>
<dbReference type="SUPFAM" id="SSF52743">
    <property type="entry name" value="Subtilisin-like"/>
    <property type="match status" value="1"/>
</dbReference>
<dbReference type="Gene3D" id="3.40.50.200">
    <property type="entry name" value="Peptidase S8/S53 domain"/>
    <property type="match status" value="1"/>
</dbReference>
<feature type="compositionally biased region" description="Basic and acidic residues" evidence="7">
    <location>
        <begin position="309"/>
        <end position="318"/>
    </location>
</feature>
<feature type="region of interest" description="Disordered" evidence="7">
    <location>
        <begin position="303"/>
        <end position="331"/>
    </location>
</feature>
<dbReference type="InterPro" id="IPR023828">
    <property type="entry name" value="Peptidase_S8_Ser-AS"/>
</dbReference>
<comment type="caution">
    <text evidence="9">The sequence shown here is derived from an EMBL/GenBank/DDBJ whole genome shotgun (WGS) entry which is preliminary data.</text>
</comment>
<dbReference type="EMBL" id="JBHSFW010000008">
    <property type="protein sequence ID" value="MFC4619439.1"/>
    <property type="molecule type" value="Genomic_DNA"/>
</dbReference>
<dbReference type="RefSeq" id="WP_376846534.1">
    <property type="nucleotide sequence ID" value="NZ_JBHSFW010000008.1"/>
</dbReference>
<keyword evidence="4 5" id="KW-0720">Serine protease</keyword>
<dbReference type="EC" id="3.4.-.-" evidence="9"/>
<dbReference type="InterPro" id="IPR050131">
    <property type="entry name" value="Peptidase_S8_subtilisin-like"/>
</dbReference>
<dbReference type="PANTHER" id="PTHR43806:SF65">
    <property type="entry name" value="SERINE PROTEASE APRX"/>
    <property type="match status" value="1"/>
</dbReference>
<dbReference type="PRINTS" id="PR00723">
    <property type="entry name" value="SUBTILISIN"/>
</dbReference>
<dbReference type="CDD" id="cd07487">
    <property type="entry name" value="Peptidases_S8_1"/>
    <property type="match status" value="1"/>
</dbReference>
<dbReference type="Proteomes" id="UP001596022">
    <property type="component" value="Unassembled WGS sequence"/>
</dbReference>
<dbReference type="PROSITE" id="PS00137">
    <property type="entry name" value="SUBTILASE_HIS"/>
    <property type="match status" value="1"/>
</dbReference>
<evidence type="ECO:0000256" key="1">
    <source>
        <dbReference type="ARBA" id="ARBA00011073"/>
    </source>
</evidence>
<protein>
    <submittedName>
        <fullName evidence="9">S8 family peptidase</fullName>
        <ecNumber evidence="9">3.4.-.-</ecNumber>
    </submittedName>
</protein>
<evidence type="ECO:0000313" key="9">
    <source>
        <dbReference type="EMBL" id="MFC4619439.1"/>
    </source>
</evidence>
<dbReference type="InterPro" id="IPR015500">
    <property type="entry name" value="Peptidase_S8_subtilisin-rel"/>
</dbReference>
<dbReference type="GO" id="GO:0016787">
    <property type="term" value="F:hydrolase activity"/>
    <property type="evidence" value="ECO:0007669"/>
    <property type="project" value="UniProtKB-KW"/>
</dbReference>
<keyword evidence="10" id="KW-1185">Reference proteome</keyword>
<comment type="similarity">
    <text evidence="1 5 6">Belongs to the peptidase S8 family.</text>
</comment>
<reference evidence="10" key="1">
    <citation type="journal article" date="2019" name="Int. J. Syst. Evol. Microbiol.">
        <title>The Global Catalogue of Microorganisms (GCM) 10K type strain sequencing project: providing services to taxonomists for standard genome sequencing and annotation.</title>
        <authorList>
            <consortium name="The Broad Institute Genomics Platform"/>
            <consortium name="The Broad Institute Genome Sequencing Center for Infectious Disease"/>
            <person name="Wu L."/>
            <person name="Ma J."/>
        </authorList>
    </citation>
    <scope>NUCLEOTIDE SEQUENCE [LARGE SCALE GENOMIC DNA]</scope>
    <source>
        <strain evidence="10">CGMCC 1.16306</strain>
    </source>
</reference>
<evidence type="ECO:0000256" key="5">
    <source>
        <dbReference type="PROSITE-ProRule" id="PRU01240"/>
    </source>
</evidence>
<proteinExistence type="inferred from homology"/>